<sequence>MGCCATNNADDKLYKANQKYLQQTTEQQLEMGFDACLPSKRRETRAPVLERSYASEESEYESDDSDNSYLNDPDYYNTKARLKSKFMPFLSTGKELKIFSVYKYSGGQKANNLPFWPQVFHFLSIEDIEISMLCCKRFYEAAQDERILEKFLDSDNEESDSEDSDAQDEPVLSKNASNNYSNKGKSSAWKAASKKIIPKTSDQYLSPYEENSKNGVNNVILASRKRSESWTKISIQKKRRNTIIKMHNQSILQKNKDAPAIRLRNMDPIECEPSASVSSASVSSVDNSTNKDNVNNNRQEESFFSISPCEPVNNNSSRVKNLDSQKRKQSTGIEAKSKQSFGSQARRKSKKSFKYRRDSILKRLKFKPILKFSQKNERENDILKNIQEKMEVYNKQLSCDSKDEENKFLKLQPSRIMEQTTESSREGQAGYINPNVHMTHEKGESSPKVMKHKFDIKKHYEQTVNNTNLSKEDMQGIPYPETFVENLKSEDIDLRKRIEKNISDMKSNLQNDKYRFGKIRPFNVPDKELEHKDTRDFYRTSKN</sequence>
<dbReference type="Proteomes" id="UP001295684">
    <property type="component" value="Unassembled WGS sequence"/>
</dbReference>
<reference evidence="2" key="1">
    <citation type="submission" date="2023-07" db="EMBL/GenBank/DDBJ databases">
        <authorList>
            <consortium name="AG Swart"/>
            <person name="Singh M."/>
            <person name="Singh A."/>
            <person name="Seah K."/>
            <person name="Emmerich C."/>
        </authorList>
    </citation>
    <scope>NUCLEOTIDE SEQUENCE</scope>
    <source>
        <strain evidence="2">DP1</strain>
    </source>
</reference>
<dbReference type="AlphaFoldDB" id="A0AAD1XPW9"/>
<keyword evidence="3" id="KW-1185">Reference proteome</keyword>
<evidence type="ECO:0000313" key="3">
    <source>
        <dbReference type="Proteomes" id="UP001295684"/>
    </source>
</evidence>
<feature type="region of interest" description="Disordered" evidence="1">
    <location>
        <begin position="274"/>
        <end position="353"/>
    </location>
</feature>
<proteinExistence type="predicted"/>
<comment type="caution">
    <text evidence="2">The sequence shown here is derived from an EMBL/GenBank/DDBJ whole genome shotgun (WGS) entry which is preliminary data.</text>
</comment>
<gene>
    <name evidence="2" type="ORF">ECRASSUSDP1_LOCUS18112</name>
</gene>
<name>A0AAD1XPW9_EUPCR</name>
<evidence type="ECO:0000313" key="2">
    <source>
        <dbReference type="EMBL" id="CAI2376737.1"/>
    </source>
</evidence>
<dbReference type="SUPFAM" id="SSF81383">
    <property type="entry name" value="F-box domain"/>
    <property type="match status" value="1"/>
</dbReference>
<organism evidence="2 3">
    <name type="scientific">Euplotes crassus</name>
    <dbReference type="NCBI Taxonomy" id="5936"/>
    <lineage>
        <taxon>Eukaryota</taxon>
        <taxon>Sar</taxon>
        <taxon>Alveolata</taxon>
        <taxon>Ciliophora</taxon>
        <taxon>Intramacronucleata</taxon>
        <taxon>Spirotrichea</taxon>
        <taxon>Hypotrichia</taxon>
        <taxon>Euplotida</taxon>
        <taxon>Euplotidae</taxon>
        <taxon>Moneuplotes</taxon>
    </lineage>
</organism>
<feature type="compositionally biased region" description="Acidic residues" evidence="1">
    <location>
        <begin position="154"/>
        <end position="168"/>
    </location>
</feature>
<dbReference type="InterPro" id="IPR036047">
    <property type="entry name" value="F-box-like_dom_sf"/>
</dbReference>
<feature type="region of interest" description="Disordered" evidence="1">
    <location>
        <begin position="154"/>
        <end position="185"/>
    </location>
</feature>
<evidence type="ECO:0000256" key="1">
    <source>
        <dbReference type="SAM" id="MobiDB-lite"/>
    </source>
</evidence>
<feature type="region of interest" description="Disordered" evidence="1">
    <location>
        <begin position="50"/>
        <end position="69"/>
    </location>
</feature>
<protein>
    <submittedName>
        <fullName evidence="2">Uncharacterized protein</fullName>
    </submittedName>
</protein>
<feature type="compositionally biased region" description="Low complexity" evidence="1">
    <location>
        <begin position="274"/>
        <end position="297"/>
    </location>
</feature>
<accession>A0AAD1XPW9</accession>
<feature type="compositionally biased region" description="Acidic residues" evidence="1">
    <location>
        <begin position="56"/>
        <end position="66"/>
    </location>
</feature>
<dbReference type="EMBL" id="CAMPGE010018310">
    <property type="protein sequence ID" value="CAI2376737.1"/>
    <property type="molecule type" value="Genomic_DNA"/>
</dbReference>